<dbReference type="AlphaFoldDB" id="A0A1S3DCI7"/>
<proteinExistence type="predicted"/>
<dbReference type="GeneID" id="103516027"/>
<evidence type="ECO:0000313" key="3">
    <source>
        <dbReference type="RefSeq" id="XP_008479202.1"/>
    </source>
</evidence>
<reference evidence="3 4" key="1">
    <citation type="submission" date="2025-04" db="UniProtKB">
        <authorList>
            <consortium name="RefSeq"/>
        </authorList>
    </citation>
    <scope>IDENTIFICATION</scope>
</reference>
<dbReference type="PaxDb" id="121845-A0A1S3DCI7"/>
<dbReference type="KEGG" id="dci:103516027"/>
<dbReference type="RefSeq" id="XP_008479202.1">
    <property type="nucleotide sequence ID" value="XM_008480980.3"/>
</dbReference>
<protein>
    <submittedName>
        <fullName evidence="5">Uncharacterized protein LOC103516027 isoform X1</fullName>
    </submittedName>
    <submittedName>
        <fullName evidence="3">Uncharacterized protein LOC103516027 isoform X2</fullName>
    </submittedName>
    <submittedName>
        <fullName evidence="4">Uncharacterized protein LOC103516027 isoform X3</fullName>
    </submittedName>
</protein>
<evidence type="ECO:0000256" key="1">
    <source>
        <dbReference type="SAM" id="Phobius"/>
    </source>
</evidence>
<evidence type="ECO:0000313" key="5">
    <source>
        <dbReference type="RefSeq" id="XP_026684350.1"/>
    </source>
</evidence>
<gene>
    <name evidence="3 4 5" type="primary">LOC103516027</name>
</gene>
<feature type="transmembrane region" description="Helical" evidence="1">
    <location>
        <begin position="53"/>
        <end position="75"/>
    </location>
</feature>
<dbReference type="Proteomes" id="UP000079169">
    <property type="component" value="Unplaced"/>
</dbReference>
<evidence type="ECO:0000313" key="4">
    <source>
        <dbReference type="RefSeq" id="XP_017302386.1"/>
    </source>
</evidence>
<sequence>MDQAQLIDRLLFNYYFDKPVSRTTTVTAAKSKPHSKMFAMFRQFYVFLENTNVVFLAALVLFSLTIGMSLLYLMISWMETRQEIKGYIDQVVNYCQKSPDECDSHTVQQEMKKKQEE</sequence>
<keyword evidence="1" id="KW-0472">Membrane</keyword>
<accession>A0A1S3DCI7</accession>
<keyword evidence="1" id="KW-1133">Transmembrane helix</keyword>
<evidence type="ECO:0000313" key="2">
    <source>
        <dbReference type="Proteomes" id="UP000079169"/>
    </source>
</evidence>
<organism evidence="2 3">
    <name type="scientific">Diaphorina citri</name>
    <name type="common">Asian citrus psyllid</name>
    <dbReference type="NCBI Taxonomy" id="121845"/>
    <lineage>
        <taxon>Eukaryota</taxon>
        <taxon>Metazoa</taxon>
        <taxon>Ecdysozoa</taxon>
        <taxon>Arthropoda</taxon>
        <taxon>Hexapoda</taxon>
        <taxon>Insecta</taxon>
        <taxon>Pterygota</taxon>
        <taxon>Neoptera</taxon>
        <taxon>Paraneoptera</taxon>
        <taxon>Hemiptera</taxon>
        <taxon>Sternorrhyncha</taxon>
        <taxon>Psylloidea</taxon>
        <taxon>Psyllidae</taxon>
        <taxon>Diaphorininae</taxon>
        <taxon>Diaphorina</taxon>
    </lineage>
</organism>
<keyword evidence="2" id="KW-1185">Reference proteome</keyword>
<dbReference type="RefSeq" id="XP_026684350.1">
    <property type="nucleotide sequence ID" value="XM_026828549.1"/>
</dbReference>
<dbReference type="RefSeq" id="XP_017302386.1">
    <property type="nucleotide sequence ID" value="XM_017446897.2"/>
</dbReference>
<name>A0A1S3DCI7_DIACI</name>
<keyword evidence="1" id="KW-0812">Transmembrane</keyword>